<evidence type="ECO:0000256" key="1">
    <source>
        <dbReference type="SAM" id="MobiDB-lite"/>
    </source>
</evidence>
<reference evidence="2" key="1">
    <citation type="submission" date="2020-08" db="EMBL/GenBank/DDBJ databases">
        <title>Multicomponent nature underlies the extraordinary mechanical properties of spider dragline silk.</title>
        <authorList>
            <person name="Kono N."/>
            <person name="Nakamura H."/>
            <person name="Mori M."/>
            <person name="Yoshida Y."/>
            <person name="Ohtoshi R."/>
            <person name="Malay A.D."/>
            <person name="Moran D.A.P."/>
            <person name="Tomita M."/>
            <person name="Numata K."/>
            <person name="Arakawa K."/>
        </authorList>
    </citation>
    <scope>NUCLEOTIDE SEQUENCE</scope>
</reference>
<dbReference type="EMBL" id="BMAW01020302">
    <property type="protein sequence ID" value="GFT67414.1"/>
    <property type="molecule type" value="Genomic_DNA"/>
</dbReference>
<evidence type="ECO:0000313" key="2">
    <source>
        <dbReference type="EMBL" id="GFT67414.1"/>
    </source>
</evidence>
<sequence>MSARPRTSPRARYSRHGTIQAPPTPVNADNVSAVCAIRHRRYSSDQRLPAARRCRTPIRQTNLLLASSPALPKCRPTRRQTVAALVNTARRCHSMPRPTPTIRYGCCRRVASVGTSFSAFR</sequence>
<dbReference type="AlphaFoldDB" id="A0A8X6PHE4"/>
<accession>A0A8X6PHE4</accession>
<protein>
    <submittedName>
        <fullName evidence="2">Uncharacterized protein</fullName>
    </submittedName>
</protein>
<proteinExistence type="predicted"/>
<feature type="region of interest" description="Disordered" evidence="1">
    <location>
        <begin position="1"/>
        <end position="25"/>
    </location>
</feature>
<name>A0A8X6PHE4_NEPPI</name>
<gene>
    <name evidence="2" type="ORF">NPIL_309001</name>
</gene>
<evidence type="ECO:0000313" key="3">
    <source>
        <dbReference type="Proteomes" id="UP000887013"/>
    </source>
</evidence>
<dbReference type="Proteomes" id="UP000887013">
    <property type="component" value="Unassembled WGS sequence"/>
</dbReference>
<keyword evidence="3" id="KW-1185">Reference proteome</keyword>
<organism evidence="2 3">
    <name type="scientific">Nephila pilipes</name>
    <name type="common">Giant wood spider</name>
    <name type="synonym">Nephila maculata</name>
    <dbReference type="NCBI Taxonomy" id="299642"/>
    <lineage>
        <taxon>Eukaryota</taxon>
        <taxon>Metazoa</taxon>
        <taxon>Ecdysozoa</taxon>
        <taxon>Arthropoda</taxon>
        <taxon>Chelicerata</taxon>
        <taxon>Arachnida</taxon>
        <taxon>Araneae</taxon>
        <taxon>Araneomorphae</taxon>
        <taxon>Entelegynae</taxon>
        <taxon>Araneoidea</taxon>
        <taxon>Nephilidae</taxon>
        <taxon>Nephila</taxon>
    </lineage>
</organism>
<comment type="caution">
    <text evidence="2">The sequence shown here is derived from an EMBL/GenBank/DDBJ whole genome shotgun (WGS) entry which is preliminary data.</text>
</comment>